<dbReference type="InterPro" id="IPR027417">
    <property type="entry name" value="P-loop_NTPase"/>
</dbReference>
<organism evidence="1 2">
    <name type="scientific">Paenibacillus amylolyticus</name>
    <dbReference type="NCBI Taxonomy" id="1451"/>
    <lineage>
        <taxon>Bacteria</taxon>
        <taxon>Bacillati</taxon>
        <taxon>Bacillota</taxon>
        <taxon>Bacilli</taxon>
        <taxon>Bacillales</taxon>
        <taxon>Paenibacillaceae</taxon>
        <taxon>Paenibacillus</taxon>
    </lineage>
</organism>
<dbReference type="EMBL" id="BCNV01000001">
    <property type="protein sequence ID" value="GAS81206.1"/>
    <property type="molecule type" value="Genomic_DNA"/>
</dbReference>
<accession>A0A100VK03</accession>
<dbReference type="InterPro" id="IPR052922">
    <property type="entry name" value="Cytidylate_Kinase-2"/>
</dbReference>
<protein>
    <recommendedName>
        <fullName evidence="3">DNA topology modulation protein FlaR</fullName>
    </recommendedName>
</protein>
<comment type="caution">
    <text evidence="1">The sequence shown here is derived from an EMBL/GenBank/DDBJ whole genome shotgun (WGS) entry which is preliminary data.</text>
</comment>
<reference evidence="2" key="2">
    <citation type="submission" date="2016-01" db="EMBL/GenBank/DDBJ databases">
        <title>Draft Genome Sequence of Paenibacillus amylolyticus Heshi-A3 that Was Isolated from Fermented Rice Bran with Aging Salted Mackerel, Which Was Named Heshiko as Traditional Fermented Seafood in Japan.</title>
        <authorList>
            <person name="Akuzawa S."/>
            <person name="Nakagawa J."/>
            <person name="Kanekatsu T."/>
            <person name="Kubota E."/>
            <person name="Ohtake R."/>
            <person name="Suzuki T."/>
            <person name="Kanesaki Y."/>
        </authorList>
    </citation>
    <scope>NUCLEOTIDE SEQUENCE [LARGE SCALE GENOMIC DNA]</scope>
    <source>
        <strain evidence="2">Heshi-A3</strain>
    </source>
</reference>
<gene>
    <name evidence="1" type="ORF">PAHA3_1280</name>
</gene>
<evidence type="ECO:0000313" key="2">
    <source>
        <dbReference type="Proteomes" id="UP000069697"/>
    </source>
</evidence>
<dbReference type="PANTHER" id="PTHR37816">
    <property type="entry name" value="YALI0E33011P"/>
    <property type="match status" value="1"/>
</dbReference>
<sequence length="189" mass="22157">MRIRIIGSCGSGKSTIAKALSDKYGIPSYELDNLIWDRSVENLRYPESVRDESVQSIVSSEAWIIEGVQCKDWTIKSIQEADLIFVLAPNVFIRDYRIIKRFVLSRMGLQPWNYKQSFKNLCMMIVKWNHQYNIEEVICTINKNHKTATITKNKKQVNQLIEHHLEVVVSESEKNVRINQRLSKEEIQW</sequence>
<dbReference type="Proteomes" id="UP000069697">
    <property type="component" value="Unassembled WGS sequence"/>
</dbReference>
<dbReference type="AlphaFoldDB" id="A0A100VK03"/>
<dbReference type="PANTHER" id="PTHR37816:SF2">
    <property type="entry name" value="DNA TOPOLOGY MODULATION PROTEIN FLAR-RELATED PROTEIN"/>
    <property type="match status" value="1"/>
</dbReference>
<reference evidence="1 2" key="1">
    <citation type="journal article" date="2016" name="Genome Announc.">
        <title>Draft Genome Sequence of Paenibacillus amylolyticus Heshi-A3, Isolated from Fermented Rice Bran in a Japanese Fermented Seafood Dish.</title>
        <authorList>
            <person name="Akuzawa S."/>
            <person name="Nagaoka J."/>
            <person name="Kanekatsu M."/>
            <person name="Kubota E."/>
            <person name="Ohtake R."/>
            <person name="Suzuki T."/>
            <person name="Kanesaki Y."/>
        </authorList>
    </citation>
    <scope>NUCLEOTIDE SEQUENCE [LARGE SCALE GENOMIC DNA]</scope>
    <source>
        <strain evidence="1 2">Heshi-A3</strain>
    </source>
</reference>
<dbReference type="RefSeq" id="WP_062833945.1">
    <property type="nucleotide sequence ID" value="NZ_BCNV01000001.1"/>
</dbReference>
<proteinExistence type="predicted"/>
<evidence type="ECO:0000313" key="1">
    <source>
        <dbReference type="EMBL" id="GAS81206.1"/>
    </source>
</evidence>
<dbReference type="Gene3D" id="3.40.50.300">
    <property type="entry name" value="P-loop containing nucleotide triphosphate hydrolases"/>
    <property type="match status" value="1"/>
</dbReference>
<dbReference type="SUPFAM" id="SSF52540">
    <property type="entry name" value="P-loop containing nucleoside triphosphate hydrolases"/>
    <property type="match status" value="1"/>
</dbReference>
<name>A0A100VK03_PAEAM</name>
<evidence type="ECO:0008006" key="3">
    <source>
        <dbReference type="Google" id="ProtNLM"/>
    </source>
</evidence>